<reference evidence="3" key="1">
    <citation type="submission" date="2009-09" db="EMBL/GenBank/DDBJ databases">
        <authorList>
            <person name="Weinstock G."/>
            <person name="Sodergren E."/>
            <person name="Clifton S."/>
            <person name="Fulton L."/>
            <person name="Fulton B."/>
            <person name="Courtney L."/>
            <person name="Fronick C."/>
            <person name="Harrison M."/>
            <person name="Strong C."/>
            <person name="Farmer C."/>
            <person name="Delahaunty K."/>
            <person name="Markovic C."/>
            <person name="Hall O."/>
            <person name="Minx P."/>
            <person name="Tomlinson C."/>
            <person name="Mitreva M."/>
            <person name="Nelson J."/>
            <person name="Hou S."/>
            <person name="Wollam A."/>
            <person name="Pepin K.H."/>
            <person name="Johnson M."/>
            <person name="Bhonagiri V."/>
            <person name="Nash W.E."/>
            <person name="Warren W."/>
            <person name="Chinwalla A."/>
            <person name="Mardis E.R."/>
            <person name="Wilson R.K."/>
        </authorList>
    </citation>
    <scope>NUCLEOTIDE SEQUENCE [LARGE SCALE GENOMIC DNA]</scope>
    <source>
        <strain evidence="3">DSM 20583</strain>
    </source>
</reference>
<keyword evidence="4" id="KW-1185">Reference proteome</keyword>
<protein>
    <recommendedName>
        <fullName evidence="2">Tyr recombinase domain-containing protein</fullName>
    </recommendedName>
</protein>
<dbReference type="eggNOG" id="COG0582">
    <property type="taxonomic scope" value="Bacteria"/>
</dbReference>
<dbReference type="GO" id="GO:0006310">
    <property type="term" value="P:DNA recombination"/>
    <property type="evidence" value="ECO:0007669"/>
    <property type="project" value="UniProtKB-KW"/>
</dbReference>
<dbReference type="GO" id="GO:0015074">
    <property type="term" value="P:DNA integration"/>
    <property type="evidence" value="ECO:0007669"/>
    <property type="project" value="InterPro"/>
</dbReference>
<dbReference type="Proteomes" id="UP000003755">
    <property type="component" value="Unassembled WGS sequence"/>
</dbReference>
<comment type="caution">
    <text evidence="3">The sequence shown here is derived from an EMBL/GenBank/DDBJ whole genome shotgun (WGS) entry which is preliminary data.</text>
</comment>
<dbReference type="InterPro" id="IPR013762">
    <property type="entry name" value="Integrase-like_cat_sf"/>
</dbReference>
<evidence type="ECO:0000313" key="3">
    <source>
        <dbReference type="EMBL" id="EEX20095.1"/>
    </source>
</evidence>
<feature type="domain" description="Tyr recombinase" evidence="2">
    <location>
        <begin position="1"/>
        <end position="42"/>
    </location>
</feature>
<dbReference type="EMBL" id="ABYU02000056">
    <property type="protein sequence ID" value="EEX20095.1"/>
    <property type="molecule type" value="Genomic_DNA"/>
</dbReference>
<organism evidence="3 4">
    <name type="scientific">Blautia hansenii DSM 20583</name>
    <dbReference type="NCBI Taxonomy" id="537007"/>
    <lineage>
        <taxon>Bacteria</taxon>
        <taxon>Bacillati</taxon>
        <taxon>Bacillota</taxon>
        <taxon>Clostridia</taxon>
        <taxon>Lachnospirales</taxon>
        <taxon>Lachnospiraceae</taxon>
        <taxon>Blautia</taxon>
    </lineage>
</organism>
<dbReference type="InterPro" id="IPR002104">
    <property type="entry name" value="Integrase_catalytic"/>
</dbReference>
<sequence length="50" mass="5642">MILAEGGVNPKTVMKRLGHKDIKTTLQTYTFNTETMQQKAVDVFEQSLQA</sequence>
<dbReference type="SUPFAM" id="SSF56349">
    <property type="entry name" value="DNA breaking-rejoining enzymes"/>
    <property type="match status" value="1"/>
</dbReference>
<evidence type="ECO:0000256" key="1">
    <source>
        <dbReference type="ARBA" id="ARBA00023172"/>
    </source>
</evidence>
<dbReference type="PROSITE" id="PS51898">
    <property type="entry name" value="TYR_RECOMBINASE"/>
    <property type="match status" value="1"/>
</dbReference>
<gene>
    <name evidence="3" type="ORF">BLAHAN_07124</name>
</gene>
<proteinExistence type="predicted"/>
<dbReference type="AlphaFoldDB" id="C9LCG6"/>
<evidence type="ECO:0000313" key="4">
    <source>
        <dbReference type="Proteomes" id="UP000003755"/>
    </source>
</evidence>
<evidence type="ECO:0000259" key="2">
    <source>
        <dbReference type="PROSITE" id="PS51898"/>
    </source>
</evidence>
<dbReference type="Gene3D" id="1.10.443.10">
    <property type="entry name" value="Intergrase catalytic core"/>
    <property type="match status" value="1"/>
</dbReference>
<accession>C9LCG6</accession>
<dbReference type="HOGENOM" id="CLU_027562_41_5_9"/>
<name>C9LCG6_BLAHA</name>
<dbReference type="InterPro" id="IPR011010">
    <property type="entry name" value="DNA_brk_join_enz"/>
</dbReference>
<keyword evidence="1" id="KW-0233">DNA recombination</keyword>
<dbReference type="GO" id="GO:0003677">
    <property type="term" value="F:DNA binding"/>
    <property type="evidence" value="ECO:0007669"/>
    <property type="project" value="InterPro"/>
</dbReference>